<sequence>MAAAYRLLTLAPPPSPADQFQGGTSGGGVTGGCCQAWDSFASHLTLIPRVMTFMTGHTNEIPRGVADSPGLSDPQTVAHLRFVNVCAEGEDPLQFHCSPYRKRWRRLGHYAGQMGQRSL</sequence>
<dbReference type="Proteomes" id="UP001066276">
    <property type="component" value="Chromosome 6"/>
</dbReference>
<gene>
    <name evidence="1" type="ORF">NDU88_000994</name>
</gene>
<dbReference type="AlphaFoldDB" id="A0AAV7Q2D7"/>
<organism evidence="1 2">
    <name type="scientific">Pleurodeles waltl</name>
    <name type="common">Iberian ribbed newt</name>
    <dbReference type="NCBI Taxonomy" id="8319"/>
    <lineage>
        <taxon>Eukaryota</taxon>
        <taxon>Metazoa</taxon>
        <taxon>Chordata</taxon>
        <taxon>Craniata</taxon>
        <taxon>Vertebrata</taxon>
        <taxon>Euteleostomi</taxon>
        <taxon>Amphibia</taxon>
        <taxon>Batrachia</taxon>
        <taxon>Caudata</taxon>
        <taxon>Salamandroidea</taxon>
        <taxon>Salamandridae</taxon>
        <taxon>Pleurodelinae</taxon>
        <taxon>Pleurodeles</taxon>
    </lineage>
</organism>
<reference evidence="1" key="1">
    <citation type="journal article" date="2022" name="bioRxiv">
        <title>Sequencing and chromosome-scale assembly of the giantPleurodeles waltlgenome.</title>
        <authorList>
            <person name="Brown T."/>
            <person name="Elewa A."/>
            <person name="Iarovenko S."/>
            <person name="Subramanian E."/>
            <person name="Araus A.J."/>
            <person name="Petzold A."/>
            <person name="Susuki M."/>
            <person name="Suzuki K.-i.T."/>
            <person name="Hayashi T."/>
            <person name="Toyoda A."/>
            <person name="Oliveira C."/>
            <person name="Osipova E."/>
            <person name="Leigh N.D."/>
            <person name="Simon A."/>
            <person name="Yun M.H."/>
        </authorList>
    </citation>
    <scope>NUCLEOTIDE SEQUENCE</scope>
    <source>
        <strain evidence="1">20211129_DDA</strain>
        <tissue evidence="1">Liver</tissue>
    </source>
</reference>
<name>A0AAV7Q2D7_PLEWA</name>
<keyword evidence="2" id="KW-1185">Reference proteome</keyword>
<dbReference type="EMBL" id="JANPWB010000010">
    <property type="protein sequence ID" value="KAJ1134543.1"/>
    <property type="molecule type" value="Genomic_DNA"/>
</dbReference>
<accession>A0AAV7Q2D7</accession>
<proteinExistence type="predicted"/>
<evidence type="ECO:0000313" key="1">
    <source>
        <dbReference type="EMBL" id="KAJ1134543.1"/>
    </source>
</evidence>
<dbReference type="PROSITE" id="PS51257">
    <property type="entry name" value="PROKAR_LIPOPROTEIN"/>
    <property type="match status" value="1"/>
</dbReference>
<comment type="caution">
    <text evidence="1">The sequence shown here is derived from an EMBL/GenBank/DDBJ whole genome shotgun (WGS) entry which is preliminary data.</text>
</comment>
<protein>
    <submittedName>
        <fullName evidence="1">Uncharacterized protein</fullName>
    </submittedName>
</protein>
<evidence type="ECO:0000313" key="2">
    <source>
        <dbReference type="Proteomes" id="UP001066276"/>
    </source>
</evidence>